<reference evidence="2 3" key="1">
    <citation type="submission" date="2020-02" db="EMBL/GenBank/DDBJ databases">
        <authorList>
            <person name="Ma Q."/>
            <person name="Huang Y."/>
            <person name="Song X."/>
            <person name="Pei D."/>
        </authorList>
    </citation>
    <scope>NUCLEOTIDE SEQUENCE [LARGE SCALE GENOMIC DNA]</scope>
    <source>
        <strain evidence="2">Sxm20200214</strain>
        <tissue evidence="2">Leaf</tissue>
    </source>
</reference>
<proteinExistence type="predicted"/>
<keyword evidence="3" id="KW-1185">Reference proteome</keyword>
<comment type="caution">
    <text evidence="2">The sequence shown here is derived from an EMBL/GenBank/DDBJ whole genome shotgun (WGS) entry which is preliminary data.</text>
</comment>
<gene>
    <name evidence="2" type="ORF">Bca52824_026790</name>
</gene>
<dbReference type="Proteomes" id="UP000886595">
    <property type="component" value="Unassembled WGS sequence"/>
</dbReference>
<dbReference type="AlphaFoldDB" id="A0A8X7SIR4"/>
<organism evidence="2 3">
    <name type="scientific">Brassica carinata</name>
    <name type="common">Ethiopian mustard</name>
    <name type="synonym">Abyssinian cabbage</name>
    <dbReference type="NCBI Taxonomy" id="52824"/>
    <lineage>
        <taxon>Eukaryota</taxon>
        <taxon>Viridiplantae</taxon>
        <taxon>Streptophyta</taxon>
        <taxon>Embryophyta</taxon>
        <taxon>Tracheophyta</taxon>
        <taxon>Spermatophyta</taxon>
        <taxon>Magnoliopsida</taxon>
        <taxon>eudicotyledons</taxon>
        <taxon>Gunneridae</taxon>
        <taxon>Pentapetalae</taxon>
        <taxon>rosids</taxon>
        <taxon>malvids</taxon>
        <taxon>Brassicales</taxon>
        <taxon>Brassicaceae</taxon>
        <taxon>Brassiceae</taxon>
        <taxon>Brassica</taxon>
    </lineage>
</organism>
<evidence type="ECO:0000313" key="3">
    <source>
        <dbReference type="Proteomes" id="UP000886595"/>
    </source>
</evidence>
<protein>
    <submittedName>
        <fullName evidence="2">Uncharacterized protein</fullName>
    </submittedName>
</protein>
<evidence type="ECO:0000313" key="2">
    <source>
        <dbReference type="EMBL" id="KAG2307042.1"/>
    </source>
</evidence>
<evidence type="ECO:0000256" key="1">
    <source>
        <dbReference type="SAM" id="MobiDB-lite"/>
    </source>
</evidence>
<feature type="compositionally biased region" description="Polar residues" evidence="1">
    <location>
        <begin position="96"/>
        <end position="112"/>
    </location>
</feature>
<accession>A0A8X7SIR4</accession>
<feature type="region of interest" description="Disordered" evidence="1">
    <location>
        <begin position="57"/>
        <end position="143"/>
    </location>
</feature>
<dbReference type="EMBL" id="JAAMPC010000006">
    <property type="protein sequence ID" value="KAG2307042.1"/>
    <property type="molecule type" value="Genomic_DNA"/>
</dbReference>
<name>A0A8X7SIR4_BRACI</name>
<sequence>MMSDQIRGRLHIFRRGRIRWDSFDEDRIRSAFFLPRGEGIAPSIGVANPLVGRIEAASSEPPSGRVWSSRNPSRRSSFRASGSIPRVRVDIEDSQRSPISLSSNSQGDSASFSHKHPRSSRAILPESSRHSSSRDRLKKQKLVGDGLARTSGVDLVGRGTPQVVSSDELFFLVIC</sequence>